<proteinExistence type="predicted"/>
<evidence type="ECO:0000313" key="2">
    <source>
        <dbReference type="Proteomes" id="UP000476064"/>
    </source>
</evidence>
<dbReference type="AlphaFoldDB" id="A0A6C0FW98"/>
<dbReference type="EMBL" id="CP048209">
    <property type="protein sequence ID" value="QHT59733.1"/>
    <property type="molecule type" value="Genomic_DNA"/>
</dbReference>
<gene>
    <name evidence="1" type="ORF">GXP70_07055</name>
</gene>
<sequence>MIIVRSVAAAALVAAIAFLSLTGCTAEMRSFVSSQVHAAFDPPLDAIPQPRIVSGGTTVAAKQSTYCWGNRGCADYAGGYAMAASAPAAVVHAGAIIAISFDAQPAPAHMDAAQYFESGAAAVLPLNGGRFQAPSKPGLYYYGISAYWSSGGDTSAVFAIRVV</sequence>
<dbReference type="KEGG" id="plyc:GXP70_07055"/>
<keyword evidence="2" id="KW-1185">Reference proteome</keyword>
<reference evidence="1 2" key="1">
    <citation type="submission" date="2020-01" db="EMBL/GenBank/DDBJ databases">
        <title>Paenibacillus sp. nov., isolated from tomato rhizosphere.</title>
        <authorList>
            <person name="Weon H.-Y."/>
            <person name="Lee S.A."/>
        </authorList>
    </citation>
    <scope>NUCLEOTIDE SEQUENCE [LARGE SCALE GENOMIC DNA]</scope>
    <source>
        <strain evidence="1 2">12200R-189</strain>
    </source>
</reference>
<name>A0A6C0FW98_9BACL</name>
<accession>A0A6C0FW98</accession>
<evidence type="ECO:0008006" key="3">
    <source>
        <dbReference type="Google" id="ProtNLM"/>
    </source>
</evidence>
<evidence type="ECO:0000313" key="1">
    <source>
        <dbReference type="EMBL" id="QHT59733.1"/>
    </source>
</evidence>
<dbReference type="PROSITE" id="PS51257">
    <property type="entry name" value="PROKAR_LIPOPROTEIN"/>
    <property type="match status" value="1"/>
</dbReference>
<protein>
    <recommendedName>
        <fullName evidence="3">DUF4879 domain-containing protein</fullName>
    </recommendedName>
</protein>
<dbReference type="Proteomes" id="UP000476064">
    <property type="component" value="Chromosome"/>
</dbReference>
<dbReference type="RefSeq" id="WP_162355799.1">
    <property type="nucleotide sequence ID" value="NZ_CP048209.1"/>
</dbReference>
<organism evidence="1 2">
    <name type="scientific">Paenibacillus lycopersici</name>
    <dbReference type="NCBI Taxonomy" id="2704462"/>
    <lineage>
        <taxon>Bacteria</taxon>
        <taxon>Bacillati</taxon>
        <taxon>Bacillota</taxon>
        <taxon>Bacilli</taxon>
        <taxon>Bacillales</taxon>
        <taxon>Paenibacillaceae</taxon>
        <taxon>Paenibacillus</taxon>
    </lineage>
</organism>